<evidence type="ECO:0000313" key="2">
    <source>
        <dbReference type="Proteomes" id="UP000217348"/>
    </source>
</evidence>
<dbReference type="KEGG" id="csto:CGC58_00970"/>
<dbReference type="InterPro" id="IPR036291">
    <property type="entry name" value="NAD(P)-bd_dom_sf"/>
</dbReference>
<evidence type="ECO:0000313" key="1">
    <source>
        <dbReference type="EMBL" id="ATA88430.1"/>
    </source>
</evidence>
<dbReference type="Proteomes" id="UP000217348">
    <property type="component" value="Chromosome"/>
</dbReference>
<sequence>MKIGIIGCGWLGFRLAKHLKTNNTIYTTARNIEKYKSLDAYFRSFLIDFDDFEAKKWEILSDLDCIIITIPFGRHLNNDILEKRLENICFFIQNFKKQLFFTSSVGIYPQSDTKMNEDFPSTLLEPKLFFVESFLRNQFPQINILRLGGLMGDDRILSKYKISEPNQVANHIHYQDICLIIEKMISLNLESKLYNVVAPQHPMKQEIINYQKGTKTTLGKPYGKIILSEKLETELDYNFLYPNPIYFT</sequence>
<dbReference type="EMBL" id="CP022387">
    <property type="protein sequence ID" value="ATA88430.1"/>
    <property type="molecule type" value="Genomic_DNA"/>
</dbReference>
<proteinExistence type="predicted"/>
<dbReference type="RefSeq" id="WP_095894708.1">
    <property type="nucleotide sequence ID" value="NZ_CP022387.1"/>
</dbReference>
<name>A0A250FTH6_9FLAO</name>
<protein>
    <submittedName>
        <fullName evidence="1">Epimerase</fullName>
    </submittedName>
</protein>
<dbReference type="SUPFAM" id="SSF51735">
    <property type="entry name" value="NAD(P)-binding Rossmann-fold domains"/>
    <property type="match status" value="1"/>
</dbReference>
<accession>A0A250FTH6</accession>
<reference evidence="2" key="1">
    <citation type="submission" date="2017-06" db="EMBL/GenBank/DDBJ databases">
        <title>Capnocytophaga spp. assemblies.</title>
        <authorList>
            <person name="Gulvik C.A."/>
        </authorList>
    </citation>
    <scope>NUCLEOTIDE SEQUENCE [LARGE SCALE GENOMIC DNA]</scope>
    <source>
        <strain evidence="2">H2177</strain>
    </source>
</reference>
<dbReference type="Gene3D" id="3.40.50.720">
    <property type="entry name" value="NAD(P)-binding Rossmann-like Domain"/>
    <property type="match status" value="1"/>
</dbReference>
<dbReference type="OrthoDB" id="751203at2"/>
<gene>
    <name evidence="1" type="ORF">CGC58_00970</name>
</gene>
<organism evidence="1 2">
    <name type="scientific">Capnocytophaga stomatis</name>
    <dbReference type="NCBI Taxonomy" id="1848904"/>
    <lineage>
        <taxon>Bacteria</taxon>
        <taxon>Pseudomonadati</taxon>
        <taxon>Bacteroidota</taxon>
        <taxon>Flavobacteriia</taxon>
        <taxon>Flavobacteriales</taxon>
        <taxon>Flavobacteriaceae</taxon>
        <taxon>Capnocytophaga</taxon>
    </lineage>
</organism>
<dbReference type="AlphaFoldDB" id="A0A250FTH6"/>